<name>A0A2G5T354_9PELO</name>
<evidence type="ECO:0000313" key="2">
    <source>
        <dbReference type="EMBL" id="PIC21690.1"/>
    </source>
</evidence>
<dbReference type="OrthoDB" id="10352358at2759"/>
<accession>A0A2G5T354</accession>
<feature type="compositionally biased region" description="Polar residues" evidence="1">
    <location>
        <begin position="76"/>
        <end position="87"/>
    </location>
</feature>
<evidence type="ECO:0000313" key="3">
    <source>
        <dbReference type="Proteomes" id="UP000230233"/>
    </source>
</evidence>
<feature type="compositionally biased region" description="Polar residues" evidence="1">
    <location>
        <begin position="168"/>
        <end position="184"/>
    </location>
</feature>
<dbReference type="AlphaFoldDB" id="A0A2G5T354"/>
<feature type="compositionally biased region" description="Polar residues" evidence="1">
    <location>
        <begin position="193"/>
        <end position="217"/>
    </location>
</feature>
<organism evidence="2 3">
    <name type="scientific">Caenorhabditis nigoni</name>
    <dbReference type="NCBI Taxonomy" id="1611254"/>
    <lineage>
        <taxon>Eukaryota</taxon>
        <taxon>Metazoa</taxon>
        <taxon>Ecdysozoa</taxon>
        <taxon>Nematoda</taxon>
        <taxon>Chromadorea</taxon>
        <taxon>Rhabditida</taxon>
        <taxon>Rhabditina</taxon>
        <taxon>Rhabditomorpha</taxon>
        <taxon>Rhabditoidea</taxon>
        <taxon>Rhabditidae</taxon>
        <taxon>Peloderinae</taxon>
        <taxon>Caenorhabditis</taxon>
    </lineage>
</organism>
<protein>
    <submittedName>
        <fullName evidence="2">Uncharacterized protein</fullName>
    </submittedName>
</protein>
<keyword evidence="3" id="KW-1185">Reference proteome</keyword>
<feature type="region of interest" description="Disordered" evidence="1">
    <location>
        <begin position="76"/>
        <end position="106"/>
    </location>
</feature>
<dbReference type="EMBL" id="PDUG01000006">
    <property type="protein sequence ID" value="PIC21690.1"/>
    <property type="molecule type" value="Genomic_DNA"/>
</dbReference>
<dbReference type="Proteomes" id="UP000230233">
    <property type="component" value="Chromosome X"/>
</dbReference>
<proteinExistence type="predicted"/>
<reference evidence="3" key="1">
    <citation type="submission" date="2017-10" db="EMBL/GenBank/DDBJ databases">
        <title>Rapid genome shrinkage in a self-fertile nematode reveals novel sperm competition proteins.</title>
        <authorList>
            <person name="Yin D."/>
            <person name="Schwarz E.M."/>
            <person name="Thomas C.G."/>
            <person name="Felde R.L."/>
            <person name="Korf I.F."/>
            <person name="Cutter A.D."/>
            <person name="Schartner C.M."/>
            <person name="Ralston E.J."/>
            <person name="Meyer B.J."/>
            <person name="Haag E.S."/>
        </authorList>
    </citation>
    <scope>NUCLEOTIDE SEQUENCE [LARGE SCALE GENOMIC DNA]</scope>
    <source>
        <strain evidence="3">JU1422</strain>
    </source>
</reference>
<comment type="caution">
    <text evidence="2">The sequence shown here is derived from an EMBL/GenBank/DDBJ whole genome shotgun (WGS) entry which is preliminary data.</text>
</comment>
<feature type="compositionally biased region" description="Polar residues" evidence="1">
    <location>
        <begin position="311"/>
        <end position="342"/>
    </location>
</feature>
<sequence>MFCPMPFVPQHIGKNVYPTFNSSTNLNKLQLNSTDTSTMNNYLAGLGAKYSQDEEDDEIQVLQHIGKKSTLGSEQYSSILNQPGNGNDDTRQYQRPGRKMKKSGSKLMKQANFKKCKICRETKCTCREVYNRTLGRQQEDANYELKLMRRANNGRTTNPKQHKLGSTGHPSSISSDLTIQGGSESRQHHEQRIGTSGESNSLFAENSTGPPGSSKTLMNNAQILTIPSLSFNNQTHHGSLGTQQVRIPGLLGSIYLPSPVVIERAMDPIYRQSSSISLSHVPSLLELGLPTTQDMRISYQVRNPVGVPSGSIGQLPNGKTEQAMDRQSFQDNVVQKKLPSSQGKHHPTTDQIQQPRPMPVSTQNSASNSCNETEKKLITVRPAGMPYEEYREALFGQFDEMRLAKKEICLRFLNEPIYGAGISVPQKPKVLFGSAMKTETAPLFEPSNLPSHLLPVAKSAEYVSSSAQQNLKQCEDAMHGRWDKTKTESDCSCESKKKLLFTGKRQCRVASASQSIPENMFEM</sequence>
<evidence type="ECO:0000256" key="1">
    <source>
        <dbReference type="SAM" id="MobiDB-lite"/>
    </source>
</evidence>
<feature type="compositionally biased region" description="Polar residues" evidence="1">
    <location>
        <begin position="349"/>
        <end position="371"/>
    </location>
</feature>
<feature type="region of interest" description="Disordered" evidence="1">
    <location>
        <begin position="149"/>
        <end position="217"/>
    </location>
</feature>
<feature type="region of interest" description="Disordered" evidence="1">
    <location>
        <begin position="306"/>
        <end position="372"/>
    </location>
</feature>
<gene>
    <name evidence="2" type="primary">Cnig_chr_X.g26437</name>
    <name evidence="2" type="ORF">B9Z55_026437</name>
</gene>